<dbReference type="EMBL" id="AZHF01000018">
    <property type="protein sequence ID" value="OAA62073.1"/>
    <property type="molecule type" value="Genomic_DNA"/>
</dbReference>
<dbReference type="OrthoDB" id="3531591at2759"/>
<proteinExistence type="predicted"/>
<sequence>MNEPITAENTAFADAKLRADTVGATAPTLEDNSICEPEQVTLPRSPTMEGNIHLGSSGMSEAEMNFFGSAIALGAMESILQHCVEVNYKFAKYKFGEAMVATKIEDIQSYASSMVDLGYDQAVYAVRKSIALAASQDVQVRYNESFYWDIIMKSVSFIDPSTLKNRGGPIDEFTQAEKEATKTFMDQAGFGTSSENQRQRRRIWKRLSDMRRAGADKILLYRTREFDKIREQNPKHDAIPLVERRKLEAVLRDSGG</sequence>
<dbReference type="AlphaFoldDB" id="A0A167UZT4"/>
<protein>
    <submittedName>
        <fullName evidence="1">Uncharacterized protein</fullName>
    </submittedName>
</protein>
<keyword evidence="2" id="KW-1185">Reference proteome</keyword>
<dbReference type="STRING" id="1081108.A0A167UZT4"/>
<evidence type="ECO:0000313" key="1">
    <source>
        <dbReference type="EMBL" id="OAA62073.1"/>
    </source>
</evidence>
<reference evidence="1 2" key="1">
    <citation type="journal article" date="2016" name="Genome Biol. Evol.">
        <title>Divergent and convergent evolution of fungal pathogenicity.</title>
        <authorList>
            <person name="Shang Y."/>
            <person name="Xiao G."/>
            <person name="Zheng P."/>
            <person name="Cen K."/>
            <person name="Zhan S."/>
            <person name="Wang C."/>
        </authorList>
    </citation>
    <scope>NUCLEOTIDE SEQUENCE [LARGE SCALE GENOMIC DNA]</scope>
    <source>
        <strain evidence="1 2">RCEF 1005</strain>
    </source>
</reference>
<gene>
    <name evidence="1" type="ORF">LEL_10737</name>
</gene>
<evidence type="ECO:0000313" key="2">
    <source>
        <dbReference type="Proteomes" id="UP000076881"/>
    </source>
</evidence>
<accession>A0A167UZT4</accession>
<comment type="caution">
    <text evidence="1">The sequence shown here is derived from an EMBL/GenBank/DDBJ whole genome shotgun (WGS) entry which is preliminary data.</text>
</comment>
<dbReference type="Proteomes" id="UP000076881">
    <property type="component" value="Unassembled WGS sequence"/>
</dbReference>
<organism evidence="1 2">
    <name type="scientific">Akanthomyces lecanii RCEF 1005</name>
    <dbReference type="NCBI Taxonomy" id="1081108"/>
    <lineage>
        <taxon>Eukaryota</taxon>
        <taxon>Fungi</taxon>
        <taxon>Dikarya</taxon>
        <taxon>Ascomycota</taxon>
        <taxon>Pezizomycotina</taxon>
        <taxon>Sordariomycetes</taxon>
        <taxon>Hypocreomycetidae</taxon>
        <taxon>Hypocreales</taxon>
        <taxon>Cordycipitaceae</taxon>
        <taxon>Akanthomyces</taxon>
        <taxon>Cordyceps confragosa</taxon>
    </lineage>
</organism>
<name>A0A167UZT4_CORDF</name>